<dbReference type="PANTHER" id="PTHR31793">
    <property type="entry name" value="4-HYDROXYBENZOYL-COA THIOESTERASE FAMILY MEMBER"/>
    <property type="match status" value="1"/>
</dbReference>
<dbReference type="GO" id="GO:0005739">
    <property type="term" value="C:mitochondrion"/>
    <property type="evidence" value="ECO:0007669"/>
    <property type="project" value="TreeGrafter"/>
</dbReference>
<protein>
    <submittedName>
        <fullName evidence="4">Uncharacterized protein LOC110981055 isoform X1</fullName>
    </submittedName>
</protein>
<dbReference type="SUPFAM" id="SSF54637">
    <property type="entry name" value="Thioesterase/thiol ester dehydrase-isomerase"/>
    <property type="match status" value="1"/>
</dbReference>
<sequence length="246" mass="28169">MKLDPLNLQRYIYPVFYWRDTAYILPINMLKVLKHHLITGFKQYPSILCVTCGITQRKCHAVSKKDELPWQRDHYKHFLAIQTRWSDNDQYGHVNNVIYYSYFDTIINHYLIKCCGLNTDLKTSNIVGYMVDTKCIYRTPISFPEVVLAGLYISHIGRSSVHYTVAIFPELSEQASDDHPHLSKCGISSQTDQVILTKHSSTACAVGQCVHVFVDTDSNKPVPLPDNFRAALEKIAVVKDTTRSKL</sequence>
<dbReference type="GeneID" id="110981055"/>
<name>A0A8B7YKY4_ACAPL</name>
<evidence type="ECO:0000313" key="3">
    <source>
        <dbReference type="Proteomes" id="UP000694845"/>
    </source>
</evidence>
<dbReference type="Pfam" id="PF13279">
    <property type="entry name" value="4HBT_2"/>
    <property type="match status" value="1"/>
</dbReference>
<keyword evidence="3" id="KW-1185">Reference proteome</keyword>
<reference evidence="4" key="1">
    <citation type="submission" date="2025-08" db="UniProtKB">
        <authorList>
            <consortium name="RefSeq"/>
        </authorList>
    </citation>
    <scope>IDENTIFICATION</scope>
</reference>
<dbReference type="InterPro" id="IPR029069">
    <property type="entry name" value="HotDog_dom_sf"/>
</dbReference>
<dbReference type="FunFam" id="3.10.129.10:FF:000105">
    <property type="entry name" value="uncharacterized protein LOC101841231 isoform X3"/>
    <property type="match status" value="1"/>
</dbReference>
<proteinExistence type="inferred from homology"/>
<accession>A0A8B7YKY4</accession>
<dbReference type="RefSeq" id="XP_022093923.1">
    <property type="nucleotide sequence ID" value="XM_022238231.1"/>
</dbReference>
<dbReference type="Gene3D" id="3.10.129.10">
    <property type="entry name" value="Hotdog Thioesterase"/>
    <property type="match status" value="1"/>
</dbReference>
<evidence type="ECO:0000256" key="1">
    <source>
        <dbReference type="ARBA" id="ARBA00005953"/>
    </source>
</evidence>
<dbReference type="GO" id="GO:0047617">
    <property type="term" value="F:fatty acyl-CoA hydrolase activity"/>
    <property type="evidence" value="ECO:0007669"/>
    <property type="project" value="TreeGrafter"/>
</dbReference>
<dbReference type="OrthoDB" id="2420454at2759"/>
<organism evidence="3 4">
    <name type="scientific">Acanthaster planci</name>
    <name type="common">Crown-of-thorns starfish</name>
    <dbReference type="NCBI Taxonomy" id="133434"/>
    <lineage>
        <taxon>Eukaryota</taxon>
        <taxon>Metazoa</taxon>
        <taxon>Echinodermata</taxon>
        <taxon>Eleutherozoa</taxon>
        <taxon>Asterozoa</taxon>
        <taxon>Asteroidea</taxon>
        <taxon>Valvatacea</taxon>
        <taxon>Valvatida</taxon>
        <taxon>Acanthasteridae</taxon>
        <taxon>Acanthaster</taxon>
    </lineage>
</organism>
<keyword evidence="2" id="KW-0378">Hydrolase</keyword>
<dbReference type="AlphaFoldDB" id="A0A8B7YKY4"/>
<dbReference type="CDD" id="cd00586">
    <property type="entry name" value="4HBT"/>
    <property type="match status" value="1"/>
</dbReference>
<comment type="similarity">
    <text evidence="1">Belongs to the 4-hydroxybenzoyl-CoA thioesterase family.</text>
</comment>
<dbReference type="InterPro" id="IPR050563">
    <property type="entry name" value="4-hydroxybenzoyl-CoA_TE"/>
</dbReference>
<gene>
    <name evidence="4" type="primary">LOC110981055</name>
</gene>
<dbReference type="PANTHER" id="PTHR31793:SF27">
    <property type="entry name" value="NOVEL THIOESTERASE SUPERFAMILY DOMAIN AND SAPOSIN A-TYPE DOMAIN CONTAINING PROTEIN (0610012H03RIK)"/>
    <property type="match status" value="1"/>
</dbReference>
<evidence type="ECO:0000313" key="4">
    <source>
        <dbReference type="RefSeq" id="XP_022093923.1"/>
    </source>
</evidence>
<dbReference type="Proteomes" id="UP000694845">
    <property type="component" value="Unplaced"/>
</dbReference>
<evidence type="ECO:0000256" key="2">
    <source>
        <dbReference type="ARBA" id="ARBA00022801"/>
    </source>
</evidence>
<dbReference type="KEGG" id="aplc:110981055"/>